<gene>
    <name evidence="2" type="ORF">GCM10011487_37280</name>
</gene>
<dbReference type="Pfam" id="PF14339">
    <property type="entry name" value="DUF4394"/>
    <property type="match status" value="1"/>
</dbReference>
<name>A0A829YFX4_9GAMM</name>
<proteinExistence type="predicted"/>
<sequence length="315" mass="33006">MAIATTLLGVTIVNAQTQTSVVPTSGVAKGVTLPNSSLYALTSDNSLYILKPGATSYVRGGRVDVSDGGNLIGIDFRPADGQLYGLTDRGGLYTINLTSRYFGASTKVSQVNPRFSGGFGALVDFNPVLNALRITGSNDQNIAVVNDANGGNLNTTAVQTKFTYAQGDVNFGKDPEIVGGAYNNNFNGATATLFYLVDHDLDTLVTISGKNATGSSNTGAGLLQTIGSFVDEYGNALNMSPTTDFDIYTDAYGNNFLVGQTTRLLFSIDLTQIDPNLPLGRTQKVVVKRGQPAPLPGSTAPITGGVFDIAVVPRR</sequence>
<evidence type="ECO:0000313" key="2">
    <source>
        <dbReference type="EMBL" id="GFE81728.1"/>
    </source>
</evidence>
<accession>A0A829YFX4</accession>
<evidence type="ECO:0000313" key="3">
    <source>
        <dbReference type="Proteomes" id="UP000445000"/>
    </source>
</evidence>
<keyword evidence="3" id="KW-1185">Reference proteome</keyword>
<comment type="caution">
    <text evidence="2">The sequence shown here is derived from an EMBL/GenBank/DDBJ whole genome shotgun (WGS) entry which is preliminary data.</text>
</comment>
<organism evidence="2 3">
    <name type="scientific">Steroidobacter agaridevorans</name>
    <dbReference type="NCBI Taxonomy" id="2695856"/>
    <lineage>
        <taxon>Bacteria</taxon>
        <taxon>Pseudomonadati</taxon>
        <taxon>Pseudomonadota</taxon>
        <taxon>Gammaproteobacteria</taxon>
        <taxon>Steroidobacterales</taxon>
        <taxon>Steroidobacteraceae</taxon>
        <taxon>Steroidobacter</taxon>
    </lineage>
</organism>
<dbReference type="Proteomes" id="UP000445000">
    <property type="component" value="Unassembled WGS sequence"/>
</dbReference>
<feature type="domain" description="DUF4394" evidence="1">
    <location>
        <begin position="65"/>
        <end position="271"/>
    </location>
</feature>
<protein>
    <recommendedName>
        <fullName evidence="1">DUF4394 domain-containing protein</fullName>
    </recommendedName>
</protein>
<evidence type="ECO:0000259" key="1">
    <source>
        <dbReference type="Pfam" id="PF14339"/>
    </source>
</evidence>
<dbReference type="EMBL" id="BLJN01000003">
    <property type="protein sequence ID" value="GFE81728.1"/>
    <property type="molecule type" value="Genomic_DNA"/>
</dbReference>
<dbReference type="InterPro" id="IPR025507">
    <property type="entry name" value="DUF4394"/>
</dbReference>
<reference evidence="3" key="1">
    <citation type="submission" date="2020-01" db="EMBL/GenBank/DDBJ databases">
        <title>'Steroidobacter agaridevorans' sp. nov., agar-degrading bacteria isolated from rhizosphere soils.</title>
        <authorList>
            <person name="Ikenaga M."/>
            <person name="Kataoka M."/>
            <person name="Murouchi A."/>
            <person name="Katsuragi S."/>
            <person name="Sakai M."/>
        </authorList>
    </citation>
    <scope>NUCLEOTIDE SEQUENCE [LARGE SCALE GENOMIC DNA]</scope>
    <source>
        <strain evidence="3">YU21-B</strain>
    </source>
</reference>
<dbReference type="AlphaFoldDB" id="A0A829YFX4"/>